<dbReference type="InterPro" id="IPR002931">
    <property type="entry name" value="Transglutaminase-like"/>
</dbReference>
<dbReference type="InterPro" id="IPR038765">
    <property type="entry name" value="Papain-like_cys_pep_sf"/>
</dbReference>
<evidence type="ECO:0000256" key="1">
    <source>
        <dbReference type="SAM" id="SignalP"/>
    </source>
</evidence>
<dbReference type="RefSeq" id="WP_013819966.1">
    <property type="nucleotide sequence ID" value="NC_015572.1"/>
</dbReference>
<dbReference type="Gene3D" id="3.10.620.30">
    <property type="match status" value="1"/>
</dbReference>
<sequence>MRIPLLLTLISAFISLPAAATAGRDLKFAGYHSAMLRWTASARHANYQELAPTAERLAEFEKSGYRSVALDKSQHLHIGPDKTIEETISNVQLFLSASGAENDGNLGFWLDASQQHAEIEAAYVLQPDGGIIDVEPETIQINTDNSANIFNDDVYVTLPFPQLKPGSIAVLRYKIDTPENPLGFPWFRNYYPVNLHPIEQFKVSVTWDDAAQKPDWRTDYPKLVCQENAFDLNCTSNEATAPLLTDNDMPPLYDVLPVLALAEQSSWVALSSSMRSLSDTALTGDKRMADLAARLRNGATNPDEIIARLALFVARDIRYVGIEHGHGGMRPRPTPDTLERRFGDCKDKTMLFVDLARHSGLDAYPVLTSTQRTSLAKLLLPASNYFNHMLACVSLAGDKEVCVDLTDPDTSSGHLSYAVQGAVALTVGRGASAPRNLDADSYTWRVDVKADNKMNADGSIVERLERHYASHWGAGLRKTLAAKSRMEIDRWLTNDYQAIMGNKAKPELGVQGLEAPELPMVLTSTTVFQNVFDGKAIRSYQEQDPWLRDLADKSKTFNNHYDYTFRGVHYQSEFSYQAYPEKHIGNVGPEIDYSSRWGTFQRYYRQTGDSLTAYTNLRMPRTQVPIDKIPEFNRFLDLVGRETRIGFGLR</sequence>
<dbReference type="Pfam" id="PF01841">
    <property type="entry name" value="Transglut_core"/>
    <property type="match status" value="1"/>
</dbReference>
<dbReference type="InterPro" id="IPR024618">
    <property type="entry name" value="DUF3857"/>
</dbReference>
<evidence type="ECO:0000313" key="4">
    <source>
        <dbReference type="EMBL" id="AEG01739.1"/>
    </source>
</evidence>
<dbReference type="STRING" id="857087.Metme_3368"/>
<name>G0A6B1_METMM</name>
<dbReference type="SUPFAM" id="SSF54001">
    <property type="entry name" value="Cysteine proteinases"/>
    <property type="match status" value="1"/>
</dbReference>
<reference evidence="5" key="3">
    <citation type="submission" date="2011-05" db="EMBL/GenBank/DDBJ databases">
        <title>Complete sequence of Methylomonas methanica MC09.</title>
        <authorList>
            <consortium name="US DOE Joint Genome Institute"/>
            <person name="Lucas S."/>
            <person name="Han J."/>
            <person name="Lapidus A."/>
            <person name="Cheng J.-F."/>
            <person name="Goodwin L."/>
            <person name="Pitluck S."/>
            <person name="Peters L."/>
            <person name="Mikhailova N."/>
            <person name="Teshima H."/>
            <person name="Han C."/>
            <person name="Tapia R."/>
            <person name="Land M."/>
            <person name="Hauser L."/>
            <person name="Kyrpides N."/>
            <person name="Ivanova N."/>
            <person name="Pagani I."/>
            <person name="Stein L."/>
            <person name="Woyke T."/>
        </authorList>
    </citation>
    <scope>NUCLEOTIDE SEQUENCE [LARGE SCALE GENOMIC DNA]</scope>
    <source>
        <strain evidence="5">MC09</strain>
    </source>
</reference>
<feature type="chain" id="PRO_5003396591" evidence="1">
    <location>
        <begin position="21"/>
        <end position="650"/>
    </location>
</feature>
<dbReference type="HOGENOM" id="CLU_028810_0_0_6"/>
<dbReference type="EMBL" id="CP002738">
    <property type="protein sequence ID" value="AEG01739.1"/>
    <property type="molecule type" value="Genomic_DNA"/>
</dbReference>
<keyword evidence="1" id="KW-0732">Signal</keyword>
<protein>
    <submittedName>
        <fullName evidence="4">Transglutaminase domain-containing protein</fullName>
    </submittedName>
</protein>
<dbReference type="AlphaFoldDB" id="G0A6B1"/>
<dbReference type="KEGG" id="mmt:Metme_3368"/>
<evidence type="ECO:0000259" key="3">
    <source>
        <dbReference type="Pfam" id="PF12969"/>
    </source>
</evidence>
<reference evidence="4 5" key="1">
    <citation type="journal article" date="2011" name="J. Bacteriol.">
        <title>Complete Genome Sequence of the Aerobic Marine Methanotroph Methylomonas methanica MC09.</title>
        <authorList>
            <person name="Boden R."/>
            <person name="Cunliffe M."/>
            <person name="Scanlan J."/>
            <person name="Moussard H."/>
            <person name="Kits K.D."/>
            <person name="Klotz M.G."/>
            <person name="Jetten M.S."/>
            <person name="Vuilleumier S."/>
            <person name="Han J."/>
            <person name="Peters L."/>
            <person name="Mikhailova N."/>
            <person name="Teshima H."/>
            <person name="Tapia R."/>
            <person name="Kyrpides N."/>
            <person name="Ivanova N."/>
            <person name="Pagani I."/>
            <person name="Cheng J.F."/>
            <person name="Goodwin L."/>
            <person name="Han C."/>
            <person name="Hauser L."/>
            <person name="Land M.L."/>
            <person name="Lapidus A."/>
            <person name="Lucas S."/>
            <person name="Pitluck S."/>
            <person name="Woyke T."/>
            <person name="Stein L."/>
            <person name="Murrell J.C."/>
        </authorList>
    </citation>
    <scope>NUCLEOTIDE SEQUENCE [LARGE SCALE GENOMIC DNA]</scope>
    <source>
        <strain evidence="4 5">MC09</strain>
    </source>
</reference>
<reference key="2">
    <citation type="submission" date="2011-05" db="EMBL/GenBank/DDBJ databases">
        <title>Complete genome sequence of the aerobic marine methanotroph Methylomonas methanica MC09.</title>
        <authorList>
            <person name="Boden R."/>
            <person name="Cunliffe M."/>
            <person name="Scanlan J."/>
            <person name="Moussard H."/>
            <person name="Kits K.D."/>
            <person name="Klotz M."/>
            <person name="Jetten M."/>
            <person name="Vuilleumier S."/>
            <person name="Han J."/>
            <person name="Peters L."/>
            <person name="Mikhailova N."/>
            <person name="Teshima H."/>
            <person name="Tapia R."/>
            <person name="Kyrpides N."/>
            <person name="Ivanova N."/>
            <person name="Pagani I."/>
            <person name="Cheng J.-F."/>
            <person name="Goodwin L."/>
            <person name="Han C."/>
            <person name="Hauser L."/>
            <person name="Land M."/>
            <person name="Lapidus A."/>
            <person name="Lucas S."/>
            <person name="Pitluck S."/>
            <person name="Woyke T."/>
            <person name="Stein L.Y."/>
            <person name="Murrell C."/>
        </authorList>
    </citation>
    <scope>NUCLEOTIDE SEQUENCE</scope>
    <source>
        <strain>MC09</strain>
    </source>
</reference>
<dbReference type="Pfam" id="PF12969">
    <property type="entry name" value="DUF3857"/>
    <property type="match status" value="1"/>
</dbReference>
<accession>G0A6B1</accession>
<evidence type="ECO:0000313" key="5">
    <source>
        <dbReference type="Proteomes" id="UP000008888"/>
    </source>
</evidence>
<gene>
    <name evidence="4" type="ordered locus">Metme_3368</name>
</gene>
<proteinExistence type="predicted"/>
<organism evidence="4 5">
    <name type="scientific">Methylomonas methanica (strain DSM 25384 / MC09)</name>
    <dbReference type="NCBI Taxonomy" id="857087"/>
    <lineage>
        <taxon>Bacteria</taxon>
        <taxon>Pseudomonadati</taxon>
        <taxon>Pseudomonadota</taxon>
        <taxon>Gammaproteobacteria</taxon>
        <taxon>Methylococcales</taxon>
        <taxon>Methylococcaceae</taxon>
        <taxon>Methylomonas</taxon>
    </lineage>
</organism>
<dbReference type="eggNOG" id="COG1305">
    <property type="taxonomic scope" value="Bacteria"/>
</dbReference>
<feature type="domain" description="DUF3857" evidence="3">
    <location>
        <begin position="81"/>
        <end position="217"/>
    </location>
</feature>
<feature type="domain" description="Transglutaminase-like" evidence="2">
    <location>
        <begin position="290"/>
        <end position="371"/>
    </location>
</feature>
<feature type="signal peptide" evidence="1">
    <location>
        <begin position="1"/>
        <end position="20"/>
    </location>
</feature>
<keyword evidence="5" id="KW-1185">Reference proteome</keyword>
<dbReference type="Gene3D" id="2.60.40.3140">
    <property type="match status" value="1"/>
</dbReference>
<dbReference type="Proteomes" id="UP000008888">
    <property type="component" value="Chromosome"/>
</dbReference>
<dbReference type="OrthoDB" id="8595007at2"/>
<evidence type="ECO:0000259" key="2">
    <source>
        <dbReference type="Pfam" id="PF01841"/>
    </source>
</evidence>